<accession>A0ABW5PM74</accession>
<evidence type="ECO:0000313" key="3">
    <source>
        <dbReference type="EMBL" id="MFD2616161.1"/>
    </source>
</evidence>
<dbReference type="PANTHER" id="PTHR22916:SF71">
    <property type="entry name" value="GLYCOSYL TRANSFERASE"/>
    <property type="match status" value="1"/>
</dbReference>
<gene>
    <name evidence="3" type="ORF">ACFSTF_02400</name>
</gene>
<dbReference type="PANTHER" id="PTHR22916">
    <property type="entry name" value="GLYCOSYLTRANSFERASE"/>
    <property type="match status" value="1"/>
</dbReference>
<dbReference type="CDD" id="cd00761">
    <property type="entry name" value="Glyco_tranf_GTA_type"/>
    <property type="match status" value="1"/>
</dbReference>
<organism evidence="3 4">
    <name type="scientific">Terrilactibacillus laevilacticus</name>
    <dbReference type="NCBI Taxonomy" id="1380157"/>
    <lineage>
        <taxon>Bacteria</taxon>
        <taxon>Bacillati</taxon>
        <taxon>Bacillota</taxon>
        <taxon>Bacilli</taxon>
        <taxon>Bacillales</taxon>
        <taxon>Bacillaceae</taxon>
        <taxon>Terrilactibacillus</taxon>
    </lineage>
</organism>
<name>A0ABW5PM74_9BACI</name>
<feature type="domain" description="Glycosyltransferase 2-like" evidence="2">
    <location>
        <begin position="116"/>
        <end position="243"/>
    </location>
</feature>
<comment type="caution">
    <text evidence="3">The sequence shown here is derived from an EMBL/GenBank/DDBJ whole genome shotgun (WGS) entry which is preliminary data.</text>
</comment>
<proteinExistence type="inferred from homology"/>
<evidence type="ECO:0000313" key="4">
    <source>
        <dbReference type="Proteomes" id="UP001597458"/>
    </source>
</evidence>
<dbReference type="InterPro" id="IPR029044">
    <property type="entry name" value="Nucleotide-diphossugar_trans"/>
</dbReference>
<reference evidence="4" key="1">
    <citation type="journal article" date="2019" name="Int. J. Syst. Evol. Microbiol.">
        <title>The Global Catalogue of Microorganisms (GCM) 10K type strain sequencing project: providing services to taxonomists for standard genome sequencing and annotation.</title>
        <authorList>
            <consortium name="The Broad Institute Genomics Platform"/>
            <consortium name="The Broad Institute Genome Sequencing Center for Infectious Disease"/>
            <person name="Wu L."/>
            <person name="Ma J."/>
        </authorList>
    </citation>
    <scope>NUCLEOTIDE SEQUENCE [LARGE SCALE GENOMIC DNA]</scope>
    <source>
        <strain evidence="4">TISTR 2241</strain>
    </source>
</reference>
<dbReference type="Pfam" id="PF00535">
    <property type="entry name" value="Glycos_transf_2"/>
    <property type="match status" value="1"/>
</dbReference>
<evidence type="ECO:0000259" key="2">
    <source>
        <dbReference type="Pfam" id="PF00535"/>
    </source>
</evidence>
<sequence>MNLAPYLENSEEIISEINTCLINNRNKKKIKKEMCDLKNELDKKVNKTLLKNIDLLFELLFNFVDGNLSEDVLDFYLKKQLNVTKEVSEILIKNLNLNNQKSESIHDNIQMTSKVSVIITTYNRKKYLNQAIRSILNQNYHNLEIIVIDDNSTDGTKELMIKSYDDNERVIYYKNTINKGPGINRKFAFKKYAQGDYILFLDDDDYLIDKKYLSKAIEFHTKHPNISFVAADVFYENSKNNQLIASKLNLDEIVDNYDYFMHFEKSGYPKPVSTLTAVFKRDSLIKMNILDMKMVNDSSIYLRSLLVGDAGYLNTIVGVYRIHGNNITFNLTKEFIIENLNEKKMIKKIAVNKFGYDANDMEKWFDYNAYVTISYYIKNSAKKYKNIKFMLNWSYENCSNIYKILKRESKIVLIKNLLLKFASSKN</sequence>
<dbReference type="Gene3D" id="3.90.550.10">
    <property type="entry name" value="Spore Coat Polysaccharide Biosynthesis Protein SpsA, Chain A"/>
    <property type="match status" value="1"/>
</dbReference>
<dbReference type="Proteomes" id="UP001597458">
    <property type="component" value="Unassembled WGS sequence"/>
</dbReference>
<dbReference type="EMBL" id="JBHUMR010000007">
    <property type="protein sequence ID" value="MFD2616161.1"/>
    <property type="molecule type" value="Genomic_DNA"/>
</dbReference>
<evidence type="ECO:0000256" key="1">
    <source>
        <dbReference type="ARBA" id="ARBA00006739"/>
    </source>
</evidence>
<comment type="similarity">
    <text evidence="1">Belongs to the glycosyltransferase 2 family.</text>
</comment>
<dbReference type="SUPFAM" id="SSF53448">
    <property type="entry name" value="Nucleotide-diphospho-sugar transferases"/>
    <property type="match status" value="1"/>
</dbReference>
<keyword evidence="4" id="KW-1185">Reference proteome</keyword>
<dbReference type="InterPro" id="IPR001173">
    <property type="entry name" value="Glyco_trans_2-like"/>
</dbReference>
<protein>
    <submittedName>
        <fullName evidence="3">Glycosyltransferase family 2 protein</fullName>
    </submittedName>
</protein>
<dbReference type="RefSeq" id="WP_141189607.1">
    <property type="nucleotide sequence ID" value="NZ_JBHUMR010000007.1"/>
</dbReference>